<sequence length="166" mass="17890">MVEILRSEWDAPEAVALRAAQRAELDTRYATSDHEAGPVPTAESMAVFVIAWSEGIAVGCGGLRFLGPGVAEIKRMYVVPASRGTGVSTALLRALEAEAGSHGITRLLLETGVRQPDAIHFYQREGYEPIPAFGEYGSDPLARCFARLLHSGQSLENRSATPVKPR</sequence>
<dbReference type="AlphaFoldDB" id="A0A9Y2IM87"/>
<evidence type="ECO:0000256" key="1">
    <source>
        <dbReference type="ARBA" id="ARBA00022679"/>
    </source>
</evidence>
<dbReference type="InterPro" id="IPR016181">
    <property type="entry name" value="Acyl_CoA_acyltransferase"/>
</dbReference>
<dbReference type="InterPro" id="IPR050832">
    <property type="entry name" value="Bact_Acetyltransf"/>
</dbReference>
<proteinExistence type="predicted"/>
<dbReference type="RefSeq" id="WP_285972982.1">
    <property type="nucleotide sequence ID" value="NZ_CP127294.1"/>
</dbReference>
<dbReference type="KEGG" id="acab:QRX50_17405"/>
<evidence type="ECO:0000313" key="4">
    <source>
        <dbReference type="EMBL" id="WIX82412.1"/>
    </source>
</evidence>
<organism evidence="4 5">
    <name type="scientific">Amycolatopsis carbonis</name>
    <dbReference type="NCBI Taxonomy" id="715471"/>
    <lineage>
        <taxon>Bacteria</taxon>
        <taxon>Bacillati</taxon>
        <taxon>Actinomycetota</taxon>
        <taxon>Actinomycetes</taxon>
        <taxon>Pseudonocardiales</taxon>
        <taxon>Pseudonocardiaceae</taxon>
        <taxon>Amycolatopsis</taxon>
    </lineage>
</organism>
<accession>A0A9Y2IM87</accession>
<keyword evidence="2" id="KW-0012">Acyltransferase</keyword>
<evidence type="ECO:0000256" key="2">
    <source>
        <dbReference type="ARBA" id="ARBA00023315"/>
    </source>
</evidence>
<dbReference type="Proteomes" id="UP001236014">
    <property type="component" value="Chromosome"/>
</dbReference>
<reference evidence="4 5" key="1">
    <citation type="submission" date="2023-06" db="EMBL/GenBank/DDBJ databases">
        <authorList>
            <person name="Oyuntsetseg B."/>
            <person name="Kim S.B."/>
        </authorList>
    </citation>
    <scope>NUCLEOTIDE SEQUENCE [LARGE SCALE GENOMIC DNA]</scope>
    <source>
        <strain evidence="4 5">2-15</strain>
    </source>
</reference>
<dbReference type="CDD" id="cd04301">
    <property type="entry name" value="NAT_SF"/>
    <property type="match status" value="1"/>
</dbReference>
<evidence type="ECO:0000313" key="5">
    <source>
        <dbReference type="Proteomes" id="UP001236014"/>
    </source>
</evidence>
<gene>
    <name evidence="4" type="ORF">QRX50_17405</name>
</gene>
<feature type="domain" description="N-acetyltransferase" evidence="3">
    <location>
        <begin position="2"/>
        <end position="150"/>
    </location>
</feature>
<dbReference type="PANTHER" id="PTHR43877">
    <property type="entry name" value="AMINOALKYLPHOSPHONATE N-ACETYLTRANSFERASE-RELATED-RELATED"/>
    <property type="match status" value="1"/>
</dbReference>
<dbReference type="GO" id="GO:0016747">
    <property type="term" value="F:acyltransferase activity, transferring groups other than amino-acyl groups"/>
    <property type="evidence" value="ECO:0007669"/>
    <property type="project" value="InterPro"/>
</dbReference>
<dbReference type="EMBL" id="CP127294">
    <property type="protein sequence ID" value="WIX82412.1"/>
    <property type="molecule type" value="Genomic_DNA"/>
</dbReference>
<dbReference type="Gene3D" id="3.40.630.30">
    <property type="match status" value="1"/>
</dbReference>
<dbReference type="PROSITE" id="PS51186">
    <property type="entry name" value="GNAT"/>
    <property type="match status" value="1"/>
</dbReference>
<dbReference type="PANTHER" id="PTHR43877:SF2">
    <property type="entry name" value="AMINOALKYLPHOSPHONATE N-ACETYLTRANSFERASE-RELATED"/>
    <property type="match status" value="1"/>
</dbReference>
<keyword evidence="5" id="KW-1185">Reference proteome</keyword>
<protein>
    <submittedName>
        <fullName evidence="4">GNAT family N-acetyltransferase</fullName>
    </submittedName>
</protein>
<dbReference type="Pfam" id="PF00583">
    <property type="entry name" value="Acetyltransf_1"/>
    <property type="match status" value="1"/>
</dbReference>
<evidence type="ECO:0000259" key="3">
    <source>
        <dbReference type="PROSITE" id="PS51186"/>
    </source>
</evidence>
<dbReference type="InterPro" id="IPR000182">
    <property type="entry name" value="GNAT_dom"/>
</dbReference>
<keyword evidence="1" id="KW-0808">Transferase</keyword>
<dbReference type="SUPFAM" id="SSF55729">
    <property type="entry name" value="Acyl-CoA N-acyltransferases (Nat)"/>
    <property type="match status" value="1"/>
</dbReference>
<name>A0A9Y2IM87_9PSEU</name>